<gene>
    <name evidence="1" type="ORF">PHMEG_00022149</name>
</gene>
<accession>A0A225VL36</accession>
<keyword evidence="2" id="KW-1185">Reference proteome</keyword>
<protein>
    <submittedName>
        <fullName evidence="1">Copia type Polyprotein</fullName>
    </submittedName>
</protein>
<comment type="caution">
    <text evidence="1">The sequence shown here is derived from an EMBL/GenBank/DDBJ whole genome shotgun (WGS) entry which is preliminary data.</text>
</comment>
<evidence type="ECO:0000313" key="2">
    <source>
        <dbReference type="Proteomes" id="UP000198211"/>
    </source>
</evidence>
<name>A0A225VL36_9STRA</name>
<reference evidence="2" key="1">
    <citation type="submission" date="2017-03" db="EMBL/GenBank/DDBJ databases">
        <title>Phytopthora megakarya and P. palmivora, two closely related causual agents of cacao black pod achieved similar genome size and gene model numbers by different mechanisms.</title>
        <authorList>
            <person name="Ali S."/>
            <person name="Shao J."/>
            <person name="Larry D.J."/>
            <person name="Kronmiller B."/>
            <person name="Shen D."/>
            <person name="Strem M.D."/>
            <person name="Melnick R.L."/>
            <person name="Guiltinan M.J."/>
            <person name="Tyler B.M."/>
            <person name="Meinhardt L.W."/>
            <person name="Bailey B.A."/>
        </authorList>
    </citation>
    <scope>NUCLEOTIDE SEQUENCE [LARGE SCALE GENOMIC DNA]</scope>
    <source>
        <strain evidence="2">zdho120</strain>
    </source>
</reference>
<dbReference type="AlphaFoldDB" id="A0A225VL36"/>
<evidence type="ECO:0000313" key="1">
    <source>
        <dbReference type="EMBL" id="OWZ05709.1"/>
    </source>
</evidence>
<dbReference type="Proteomes" id="UP000198211">
    <property type="component" value="Unassembled WGS sequence"/>
</dbReference>
<sequence length="71" mass="8004">MYLATCTRPDIAYAVGQLSRYVQQPTQQHIGAAKRVLRYLVGTKGMGIEYSVGKESRKTNTLVFDRFCDSD</sequence>
<dbReference type="PANTHER" id="PTHR11439">
    <property type="entry name" value="GAG-POL-RELATED RETROTRANSPOSON"/>
    <property type="match status" value="1"/>
</dbReference>
<organism evidence="1 2">
    <name type="scientific">Phytophthora megakarya</name>
    <dbReference type="NCBI Taxonomy" id="4795"/>
    <lineage>
        <taxon>Eukaryota</taxon>
        <taxon>Sar</taxon>
        <taxon>Stramenopiles</taxon>
        <taxon>Oomycota</taxon>
        <taxon>Peronosporomycetes</taxon>
        <taxon>Peronosporales</taxon>
        <taxon>Peronosporaceae</taxon>
        <taxon>Phytophthora</taxon>
    </lineage>
</organism>
<dbReference type="OrthoDB" id="121181at2759"/>
<dbReference type="PANTHER" id="PTHR11439:SF491">
    <property type="entry name" value="INTEGRASE CATALYTIC DOMAIN-CONTAINING PROTEIN"/>
    <property type="match status" value="1"/>
</dbReference>
<dbReference type="EMBL" id="NBNE01004292">
    <property type="protein sequence ID" value="OWZ05709.1"/>
    <property type="molecule type" value="Genomic_DNA"/>
</dbReference>
<proteinExistence type="predicted"/>